<keyword evidence="1" id="KW-0479">Metal-binding</keyword>
<name>A0AAE0CVF0_9ROSI</name>
<keyword evidence="1" id="KW-0862">Zinc</keyword>
<dbReference type="PANTHER" id="PTHR31286">
    <property type="entry name" value="GLYCINE-RICH CELL WALL STRUCTURAL PROTEIN 1.8-LIKE"/>
    <property type="match status" value="1"/>
</dbReference>
<accession>A0AAE0CVF0</accession>
<dbReference type="SUPFAM" id="SSF56219">
    <property type="entry name" value="DNase I-like"/>
    <property type="match status" value="1"/>
</dbReference>
<protein>
    <recommendedName>
        <fullName evidence="3">CCHC-type domain-containing protein</fullName>
    </recommendedName>
</protein>
<evidence type="ECO:0000313" key="4">
    <source>
        <dbReference type="EMBL" id="KAK2664916.1"/>
    </source>
</evidence>
<evidence type="ECO:0000256" key="2">
    <source>
        <dbReference type="SAM" id="MobiDB-lite"/>
    </source>
</evidence>
<dbReference type="InterPro" id="IPR025836">
    <property type="entry name" value="Zn_knuckle_CX2CX4HX4C"/>
</dbReference>
<dbReference type="GO" id="GO:0003676">
    <property type="term" value="F:nucleic acid binding"/>
    <property type="evidence" value="ECO:0007669"/>
    <property type="project" value="InterPro"/>
</dbReference>
<dbReference type="Proteomes" id="UP001280121">
    <property type="component" value="Unassembled WGS sequence"/>
</dbReference>
<gene>
    <name evidence="4" type="ORF">Ddye_003490</name>
</gene>
<evidence type="ECO:0000256" key="1">
    <source>
        <dbReference type="PROSITE-ProRule" id="PRU00047"/>
    </source>
</evidence>
<keyword evidence="1" id="KW-0863">Zinc-finger</keyword>
<dbReference type="Pfam" id="PF14111">
    <property type="entry name" value="DUF4283"/>
    <property type="match status" value="1"/>
</dbReference>
<dbReference type="Pfam" id="PF14392">
    <property type="entry name" value="zf-CCHC_4"/>
    <property type="match status" value="1"/>
</dbReference>
<dbReference type="InterPro" id="IPR001878">
    <property type="entry name" value="Znf_CCHC"/>
</dbReference>
<feature type="domain" description="CCHC-type" evidence="3">
    <location>
        <begin position="236"/>
        <end position="251"/>
    </location>
</feature>
<dbReference type="GO" id="GO:0008270">
    <property type="term" value="F:zinc ion binding"/>
    <property type="evidence" value="ECO:0007669"/>
    <property type="project" value="UniProtKB-KW"/>
</dbReference>
<organism evidence="4 5">
    <name type="scientific">Dipteronia dyeriana</name>
    <dbReference type="NCBI Taxonomy" id="168575"/>
    <lineage>
        <taxon>Eukaryota</taxon>
        <taxon>Viridiplantae</taxon>
        <taxon>Streptophyta</taxon>
        <taxon>Embryophyta</taxon>
        <taxon>Tracheophyta</taxon>
        <taxon>Spermatophyta</taxon>
        <taxon>Magnoliopsida</taxon>
        <taxon>eudicotyledons</taxon>
        <taxon>Gunneridae</taxon>
        <taxon>Pentapetalae</taxon>
        <taxon>rosids</taxon>
        <taxon>malvids</taxon>
        <taxon>Sapindales</taxon>
        <taxon>Sapindaceae</taxon>
        <taxon>Hippocastanoideae</taxon>
        <taxon>Acereae</taxon>
        <taxon>Dipteronia</taxon>
    </lineage>
</organism>
<dbReference type="InterPro" id="IPR040256">
    <property type="entry name" value="At4g02000-like"/>
</dbReference>
<comment type="caution">
    <text evidence="4">The sequence shown here is derived from an EMBL/GenBank/DDBJ whole genome shotgun (WGS) entry which is preliminary data.</text>
</comment>
<dbReference type="PANTHER" id="PTHR31286:SF99">
    <property type="entry name" value="DUF4283 DOMAIN-CONTAINING PROTEIN"/>
    <property type="match status" value="1"/>
</dbReference>
<dbReference type="EMBL" id="JANJYI010000001">
    <property type="protein sequence ID" value="KAK2664916.1"/>
    <property type="molecule type" value="Genomic_DNA"/>
</dbReference>
<dbReference type="PROSITE" id="PS50158">
    <property type="entry name" value="ZF_CCHC"/>
    <property type="match status" value="1"/>
</dbReference>
<proteinExistence type="predicted"/>
<dbReference type="InterPro" id="IPR036691">
    <property type="entry name" value="Endo/exonu/phosph_ase_sf"/>
</dbReference>
<dbReference type="InterPro" id="IPR025558">
    <property type="entry name" value="DUF4283"/>
</dbReference>
<evidence type="ECO:0000259" key="3">
    <source>
        <dbReference type="PROSITE" id="PS50158"/>
    </source>
</evidence>
<sequence length="1327" mass="152645">MDMESGKGGEINSTAKRARAEHDMLGRNDIGVANGLGSFKSKLMCMSTPSSWSGLGTSKEKLKIDPDGISISEGPNGPMMKLSPKLKEQLHKPWVNALILKNMGRSHTLNFMLSKLTQKWSLIGHWQLTHLGDGYFVARFQMKEDLDYVLTSGPWVIANQYLVVQRWNPNFVPDLLWNIGGMLGRMCKVDPVTETQARGRFARIYVEIDISKPLLSTLSIDDRSIRVEYESLGLVCFKCGRYGHSKDNCRESLVELFIEDINNNDIDEANSKKEDSMYGPWLLVSHGKQGNRGFKGRSGRMGNGNASSSDKIGVDNKIDGSNFNRKKDSQLVDAQSGKNFPLKSGNKVKNTDMAKNLDTNKGSGSRFDILNEDIQVMMAEGEVHSKSKVSEGNSKKNKIVLTEITNQSSKLGETLSRVSAQNSTNNIKKSDKLVCNVNSLSQLSIKQRGTGSSKGRTSSYDKKKPIQIVTQYREKEMTDSDDVFWQSHIDTAEFEAHCIEGRVADDRNCNKSAVQNEINFGVVASELEEAMAVISRLYQFGILAIFEPRISCSKALRVIRNLGFSNSFVVDAEGFSGGIWLLWNNSQVELQVIANTRHCITALVDDHSSVWVLTVVYANPCATTRSLLWNYLDSIRKCFNLPWLIDGDFNEITNSSEKEVEDSGFIGPKFTWMTKRGIGEEIWERLDRAICSTEWRLRYAECYVRHLPRVLSDHCPVLIQLYSNHTLNSKCKPFRFEAMWLKHKKFDEIFLNNWSTQGDMTDEKIYNLSRVLQKWNKEEFGNLFHNKRRLLAHIHGIQKCLSERFSHHLSLLEETLLNKYKDTLEHKEIFWKQKSRNCWLNEGDKNTKFFHLSTIIRRRRNKIEGFKKVDGRWVDGMEEMKQEAVGYFQKLFEVNHSTSEQVLDEVGIVGRLNNLIMSCVSSVQYKVILNGELSDRFNPRSGIRQGDPLSPYIFVLCMEKLSHIINPKLMEGDWTPVKVSRGGPGLTMKNVHLVLNWGGEWKNHHGKHWYEGQRAKAFNFPRDSNYDQLLGKVYNVTGIDRDHYRVSMTTLPQTFRPSMPIEIIDDEDVALLLRRENVDPLFCISVEEIGHETPKMKHQQPESSHNLHHVTPHHEFHYTHKSNIQVSTMDEFERPDDIREGLQSSSRHFSFEDTMGNLSGHRDEETETQFNYIPERVSNRYDEQFAHVQRLVPPPCKKQLKSQLGKYALANRFQIRVFKSDTTRYQHTCSTGARFPHQRQTSARVIGEHIQEKFRDHRSYNPKEIIHDMQREFGISCNYHKGNKAVKQYFRRAVRVYRESQFRQRMEQLEYINPEAVQYVTDVGIER</sequence>
<dbReference type="Gene3D" id="3.60.10.10">
    <property type="entry name" value="Endonuclease/exonuclease/phosphatase"/>
    <property type="match status" value="1"/>
</dbReference>
<feature type="region of interest" description="Disordered" evidence="2">
    <location>
        <begin position="293"/>
        <end position="324"/>
    </location>
</feature>
<keyword evidence="5" id="KW-1185">Reference proteome</keyword>
<reference evidence="4" key="1">
    <citation type="journal article" date="2023" name="Plant J.">
        <title>Genome sequences and population genomics provide insights into the demographic history, inbreeding, and mutation load of two 'living fossil' tree species of Dipteronia.</title>
        <authorList>
            <person name="Feng Y."/>
            <person name="Comes H.P."/>
            <person name="Chen J."/>
            <person name="Zhu S."/>
            <person name="Lu R."/>
            <person name="Zhang X."/>
            <person name="Li P."/>
            <person name="Qiu J."/>
            <person name="Olsen K.M."/>
            <person name="Qiu Y."/>
        </authorList>
    </citation>
    <scope>NUCLEOTIDE SEQUENCE</scope>
    <source>
        <strain evidence="4">KIB01</strain>
    </source>
</reference>
<evidence type="ECO:0000313" key="5">
    <source>
        <dbReference type="Proteomes" id="UP001280121"/>
    </source>
</evidence>